<keyword evidence="1" id="KW-0732">Signal</keyword>
<dbReference type="EMBL" id="JAIZPD010000003">
    <property type="protein sequence ID" value="KAH0964817.1"/>
    <property type="molecule type" value="Genomic_DNA"/>
</dbReference>
<keyword evidence="3" id="KW-1185">Reference proteome</keyword>
<protein>
    <submittedName>
        <fullName evidence="2">Uncharacterized protein</fullName>
    </submittedName>
</protein>
<sequence>MRFLGLVLFACAGLTAAATTAKIQANCAQDGCAWGFRDNYNSGNLSRGEDRIISGGIQNYPKNIFTKGPECGSVNGGLMTLTPHNYEPVCACVKS</sequence>
<feature type="signal peptide" evidence="1">
    <location>
        <begin position="1"/>
        <end position="17"/>
    </location>
</feature>
<name>A0A9P8N0T2_9HYPO</name>
<reference evidence="2" key="1">
    <citation type="submission" date="2021-09" db="EMBL/GenBank/DDBJ databases">
        <title>A high-quality genome of the endoparasitic fungus Hirsutella rhossiliensis with a comparison of Hirsutella genomes reveals transposable elements contributing to genome size variation.</title>
        <authorList>
            <person name="Lin R."/>
            <person name="Jiao Y."/>
            <person name="Sun X."/>
            <person name="Ling J."/>
            <person name="Xie B."/>
            <person name="Cheng X."/>
        </authorList>
    </citation>
    <scope>NUCLEOTIDE SEQUENCE</scope>
    <source>
        <strain evidence="2">HR02</strain>
    </source>
</reference>
<dbReference type="RefSeq" id="XP_044722330.1">
    <property type="nucleotide sequence ID" value="XM_044861304.1"/>
</dbReference>
<accession>A0A9P8N0T2</accession>
<gene>
    <name evidence="2" type="ORF">HRG_02833</name>
</gene>
<evidence type="ECO:0000256" key="1">
    <source>
        <dbReference type="SAM" id="SignalP"/>
    </source>
</evidence>
<proteinExistence type="predicted"/>
<dbReference type="AlphaFoldDB" id="A0A9P8N0T2"/>
<feature type="chain" id="PRO_5040464529" evidence="1">
    <location>
        <begin position="18"/>
        <end position="95"/>
    </location>
</feature>
<dbReference type="Proteomes" id="UP000824596">
    <property type="component" value="Unassembled WGS sequence"/>
</dbReference>
<dbReference type="GeneID" id="68351962"/>
<comment type="caution">
    <text evidence="2">The sequence shown here is derived from an EMBL/GenBank/DDBJ whole genome shotgun (WGS) entry which is preliminary data.</text>
</comment>
<evidence type="ECO:0000313" key="3">
    <source>
        <dbReference type="Proteomes" id="UP000824596"/>
    </source>
</evidence>
<organism evidence="2 3">
    <name type="scientific">Hirsutella rhossiliensis</name>
    <dbReference type="NCBI Taxonomy" id="111463"/>
    <lineage>
        <taxon>Eukaryota</taxon>
        <taxon>Fungi</taxon>
        <taxon>Dikarya</taxon>
        <taxon>Ascomycota</taxon>
        <taxon>Pezizomycotina</taxon>
        <taxon>Sordariomycetes</taxon>
        <taxon>Hypocreomycetidae</taxon>
        <taxon>Hypocreales</taxon>
        <taxon>Ophiocordycipitaceae</taxon>
        <taxon>Hirsutella</taxon>
    </lineage>
</organism>
<evidence type="ECO:0000313" key="2">
    <source>
        <dbReference type="EMBL" id="KAH0964817.1"/>
    </source>
</evidence>